<evidence type="ECO:0000313" key="11">
    <source>
        <dbReference type="EMBL" id="GEU79429.1"/>
    </source>
</evidence>
<feature type="region of interest" description="Disordered" evidence="9">
    <location>
        <begin position="1"/>
        <end position="22"/>
    </location>
</feature>
<dbReference type="PROSITE" id="PS50994">
    <property type="entry name" value="INTEGRASE"/>
    <property type="match status" value="1"/>
</dbReference>
<dbReference type="Gene3D" id="3.10.10.10">
    <property type="entry name" value="HIV Type 1 Reverse Transcriptase, subunit A, domain 1"/>
    <property type="match status" value="1"/>
</dbReference>
<protein>
    <recommendedName>
        <fullName evidence="1">RNA-directed DNA polymerase</fullName>
        <ecNumber evidence="1">2.7.7.49</ecNumber>
    </recommendedName>
</protein>
<dbReference type="FunFam" id="3.30.70.270:FF:000020">
    <property type="entry name" value="Transposon Tf2-6 polyprotein-like Protein"/>
    <property type="match status" value="1"/>
</dbReference>
<dbReference type="GO" id="GO:0003676">
    <property type="term" value="F:nucleic acid binding"/>
    <property type="evidence" value="ECO:0007669"/>
    <property type="project" value="InterPro"/>
</dbReference>
<feature type="compositionally biased region" description="Basic and acidic residues" evidence="9">
    <location>
        <begin position="44"/>
        <end position="60"/>
    </location>
</feature>
<dbReference type="InterPro" id="IPR001584">
    <property type="entry name" value="Integrase_cat-core"/>
</dbReference>
<dbReference type="Gene3D" id="3.10.20.370">
    <property type="match status" value="1"/>
</dbReference>
<dbReference type="GO" id="GO:0015074">
    <property type="term" value="P:DNA integration"/>
    <property type="evidence" value="ECO:0007669"/>
    <property type="project" value="InterPro"/>
</dbReference>
<evidence type="ECO:0000256" key="1">
    <source>
        <dbReference type="ARBA" id="ARBA00012493"/>
    </source>
</evidence>
<keyword evidence="8" id="KW-0175">Coiled coil</keyword>
<dbReference type="EC" id="2.7.7.49" evidence="1"/>
<proteinExistence type="predicted"/>
<organism evidence="11">
    <name type="scientific">Tanacetum cinerariifolium</name>
    <name type="common">Dalmatian daisy</name>
    <name type="synonym">Chrysanthemum cinerariifolium</name>
    <dbReference type="NCBI Taxonomy" id="118510"/>
    <lineage>
        <taxon>Eukaryota</taxon>
        <taxon>Viridiplantae</taxon>
        <taxon>Streptophyta</taxon>
        <taxon>Embryophyta</taxon>
        <taxon>Tracheophyta</taxon>
        <taxon>Spermatophyta</taxon>
        <taxon>Magnoliopsida</taxon>
        <taxon>eudicotyledons</taxon>
        <taxon>Gunneridae</taxon>
        <taxon>Pentapetalae</taxon>
        <taxon>asterids</taxon>
        <taxon>campanulids</taxon>
        <taxon>Asterales</taxon>
        <taxon>Asteraceae</taxon>
        <taxon>Asteroideae</taxon>
        <taxon>Anthemideae</taxon>
        <taxon>Anthemidinae</taxon>
        <taxon>Tanacetum</taxon>
    </lineage>
</organism>
<dbReference type="GO" id="GO:0016787">
    <property type="term" value="F:hydrolase activity"/>
    <property type="evidence" value="ECO:0007669"/>
    <property type="project" value="UniProtKB-KW"/>
</dbReference>
<sequence>MILAPGQPIPHGRPYRYHPNGPVHMMTARKRVRPLPVQQLSVRHSVDHSSSDSSSRHSSSDHSSPNLPSTSAGPSRKRRRSPMTSVPTLPLVSRALSPVCADLIPSPKRVRDIGYLDILEPDQEGATEVTYETLGDLVQRFHDHTQAIPVHRIQTTKGVQREQGHRIVRVESTVTVLTERVSELERDNQRLRGTASVESQRVDRIQRGMKMPNTRSGASMTHEEVKEMVARRVAEEMEAREVARNLKTLNENEEEQVGENGGNENGGNENGRNGGNVNRENEGNENRGNGGNGNGENGNHGMNYGGVVGLTRWFEKMENVFNISNYPPKYQVKYATCTLQNSALTWWNSHKRIIGVDAEYAMKWVGLIKLMTEVYCPRNEVQNMEIELWNLTVKGNDLTAYTQRFQELILLCTRMVPDEEDIVERNKTGGNEVTSKAYAIGGGGINPDSNVGTGTFLLNNCYASMLFYSGADRSFVSTTFSALLDVAPSTFDTSYAVELADGRILETNIVLRGCTLGLLGHPFNIDLMLVELGSFNVIIGMDWLAKYHALIVCDEKVIRIPYGDEVLIIRGDNCDGESKLNIISCTKTQKYIQKGCQVYLAQVTSKKAKDKLEEKRLEDVPIIQEFPEVFREDLPGLPPARQVEFQIGLVPGATPNRYPLPRIDDLFDKLQRSRVYSKIDLRSGYQKLRVREEDISKTAFRTRYGHYEFQVMPFGLTNALALFMVLMNRVCKPCLDRFMIVFMNDILIYSKNRKKHEGYLKLILQLLKEEELYAKFSKYWKSPKTPTEIRQFLGLAGYYRRFIEGFSKIARPMTKLTQKSVKFDWGEKAEAAFQLLKQKLCSAPILALPEGSENFVVYCDASYKGLGAVLMQKEKVIAYASRQLKVHEKNYTTHDLELNAIVFALKMWRHYLYGTKCVVFTDHKSLQHILDQKESNMRQRRWLELLSHYDCEIRYHPGKANVVADALSRKERSKPLRDLKKLYWWPNMKEEIATYVSKCLTCAKVKIEYQKPSSLLVQPEIPQWKWENIRMDFVTKLPKTTAGQDTIWVIIDRLTKSAYFLPMRDDDTLEKLMRQFLKEVVSKHGVPVLIISDRDGRFTSHFWKSLNKASGTRLDM</sequence>
<accession>A0A6L2N1D8</accession>
<dbReference type="GO" id="GO:0004519">
    <property type="term" value="F:endonuclease activity"/>
    <property type="evidence" value="ECO:0007669"/>
    <property type="project" value="UniProtKB-KW"/>
</dbReference>
<dbReference type="Gene3D" id="2.40.70.10">
    <property type="entry name" value="Acid Proteases"/>
    <property type="match status" value="1"/>
</dbReference>
<dbReference type="Gene3D" id="3.30.70.270">
    <property type="match status" value="2"/>
</dbReference>
<keyword evidence="7 11" id="KW-0695">RNA-directed DNA polymerase</keyword>
<reference evidence="11" key="1">
    <citation type="journal article" date="2019" name="Sci. Rep.">
        <title>Draft genome of Tanacetum cinerariifolium, the natural source of mosquito coil.</title>
        <authorList>
            <person name="Yamashiro T."/>
            <person name="Shiraishi A."/>
            <person name="Satake H."/>
            <person name="Nakayama K."/>
        </authorList>
    </citation>
    <scope>NUCLEOTIDE SEQUENCE</scope>
</reference>
<evidence type="ECO:0000256" key="4">
    <source>
        <dbReference type="ARBA" id="ARBA00022722"/>
    </source>
</evidence>
<dbReference type="CDD" id="cd01647">
    <property type="entry name" value="RT_LTR"/>
    <property type="match status" value="1"/>
</dbReference>
<dbReference type="Pfam" id="PF08284">
    <property type="entry name" value="RVP_2"/>
    <property type="match status" value="1"/>
</dbReference>
<feature type="coiled-coil region" evidence="8">
    <location>
        <begin position="167"/>
        <end position="194"/>
    </location>
</feature>
<dbReference type="Pfam" id="PF17917">
    <property type="entry name" value="RT_RNaseH"/>
    <property type="match status" value="1"/>
</dbReference>
<dbReference type="InterPro" id="IPR043502">
    <property type="entry name" value="DNA/RNA_pol_sf"/>
</dbReference>
<dbReference type="InterPro" id="IPR050951">
    <property type="entry name" value="Retrovirus_Pol_polyprotein"/>
</dbReference>
<evidence type="ECO:0000256" key="7">
    <source>
        <dbReference type="ARBA" id="ARBA00022918"/>
    </source>
</evidence>
<dbReference type="Pfam" id="PF03732">
    <property type="entry name" value="Retrotrans_gag"/>
    <property type="match status" value="1"/>
</dbReference>
<feature type="region of interest" description="Disordered" evidence="9">
    <location>
        <begin position="245"/>
        <end position="300"/>
    </location>
</feature>
<keyword evidence="3" id="KW-0548">Nucleotidyltransferase</keyword>
<evidence type="ECO:0000256" key="2">
    <source>
        <dbReference type="ARBA" id="ARBA00022679"/>
    </source>
</evidence>
<dbReference type="Gene3D" id="3.30.420.10">
    <property type="entry name" value="Ribonuclease H-like superfamily/Ribonuclease H"/>
    <property type="match status" value="1"/>
</dbReference>
<gene>
    <name evidence="11" type="ORF">Tci_051407</name>
</gene>
<evidence type="ECO:0000256" key="5">
    <source>
        <dbReference type="ARBA" id="ARBA00022759"/>
    </source>
</evidence>
<dbReference type="InterPro" id="IPR036397">
    <property type="entry name" value="RNaseH_sf"/>
</dbReference>
<dbReference type="SUPFAM" id="SSF50630">
    <property type="entry name" value="Acid proteases"/>
    <property type="match status" value="1"/>
</dbReference>
<comment type="caution">
    <text evidence="11">The sequence shown here is derived from an EMBL/GenBank/DDBJ whole genome shotgun (WGS) entry which is preliminary data.</text>
</comment>
<feature type="region of interest" description="Disordered" evidence="9">
    <location>
        <begin position="40"/>
        <end position="89"/>
    </location>
</feature>
<evidence type="ECO:0000256" key="9">
    <source>
        <dbReference type="SAM" id="MobiDB-lite"/>
    </source>
</evidence>
<keyword evidence="2" id="KW-0808">Transferase</keyword>
<dbReference type="EMBL" id="BKCJ010007869">
    <property type="protein sequence ID" value="GEU79429.1"/>
    <property type="molecule type" value="Genomic_DNA"/>
</dbReference>
<dbReference type="InterPro" id="IPR041373">
    <property type="entry name" value="RT_RNaseH"/>
</dbReference>
<dbReference type="PANTHER" id="PTHR37984:SF5">
    <property type="entry name" value="PROTEIN NYNRIN-LIKE"/>
    <property type="match status" value="1"/>
</dbReference>
<evidence type="ECO:0000256" key="8">
    <source>
        <dbReference type="SAM" id="Coils"/>
    </source>
</evidence>
<dbReference type="GO" id="GO:0003964">
    <property type="term" value="F:RNA-directed DNA polymerase activity"/>
    <property type="evidence" value="ECO:0007669"/>
    <property type="project" value="UniProtKB-KW"/>
</dbReference>
<dbReference type="InterPro" id="IPR000477">
    <property type="entry name" value="RT_dom"/>
</dbReference>
<dbReference type="InterPro" id="IPR005162">
    <property type="entry name" value="Retrotrans_gag_dom"/>
</dbReference>
<dbReference type="CDD" id="cd09274">
    <property type="entry name" value="RNase_HI_RT_Ty3"/>
    <property type="match status" value="1"/>
</dbReference>
<dbReference type="InterPro" id="IPR012337">
    <property type="entry name" value="RNaseH-like_sf"/>
</dbReference>
<evidence type="ECO:0000256" key="6">
    <source>
        <dbReference type="ARBA" id="ARBA00022801"/>
    </source>
</evidence>
<dbReference type="Pfam" id="PF00078">
    <property type="entry name" value="RVT_1"/>
    <property type="match status" value="1"/>
</dbReference>
<feature type="compositionally biased region" description="Gly residues" evidence="9">
    <location>
        <begin position="288"/>
        <end position="300"/>
    </location>
</feature>
<dbReference type="SUPFAM" id="SSF53098">
    <property type="entry name" value="Ribonuclease H-like"/>
    <property type="match status" value="1"/>
</dbReference>
<dbReference type="InterPro" id="IPR041588">
    <property type="entry name" value="Integrase_H2C2"/>
</dbReference>
<keyword evidence="6" id="KW-0378">Hydrolase</keyword>
<dbReference type="InterPro" id="IPR021109">
    <property type="entry name" value="Peptidase_aspartic_dom_sf"/>
</dbReference>
<dbReference type="SUPFAM" id="SSF56672">
    <property type="entry name" value="DNA/RNA polymerases"/>
    <property type="match status" value="1"/>
</dbReference>
<keyword evidence="5" id="KW-0255">Endonuclease</keyword>
<evidence type="ECO:0000259" key="10">
    <source>
        <dbReference type="PROSITE" id="PS50994"/>
    </source>
</evidence>
<feature type="domain" description="Integrase catalytic" evidence="10">
    <location>
        <begin position="1018"/>
        <end position="1116"/>
    </location>
</feature>
<dbReference type="FunFam" id="3.10.20.370:FF:000001">
    <property type="entry name" value="Retrovirus-related Pol polyprotein from transposon 17.6-like protein"/>
    <property type="match status" value="1"/>
</dbReference>
<keyword evidence="4" id="KW-0540">Nuclease</keyword>
<dbReference type="AlphaFoldDB" id="A0A6L2N1D8"/>
<dbReference type="CDD" id="cd00303">
    <property type="entry name" value="retropepsin_like"/>
    <property type="match status" value="1"/>
</dbReference>
<dbReference type="Pfam" id="PF17921">
    <property type="entry name" value="Integrase_H2C2"/>
    <property type="match status" value="1"/>
</dbReference>
<evidence type="ECO:0000256" key="3">
    <source>
        <dbReference type="ARBA" id="ARBA00022695"/>
    </source>
</evidence>
<dbReference type="InterPro" id="IPR043128">
    <property type="entry name" value="Rev_trsase/Diguanyl_cyclase"/>
</dbReference>
<name>A0A6L2N1D8_TANCI</name>
<dbReference type="PANTHER" id="PTHR37984">
    <property type="entry name" value="PROTEIN CBG26694"/>
    <property type="match status" value="1"/>
</dbReference>
<feature type="compositionally biased region" description="Gly residues" evidence="9">
    <location>
        <begin position="259"/>
        <end position="274"/>
    </location>
</feature>